<accession>A0A5J4PJC9</accession>
<dbReference type="EMBL" id="SNRW01050575">
    <property type="protein sequence ID" value="KAA6308938.1"/>
    <property type="molecule type" value="Genomic_DNA"/>
</dbReference>
<sequence>NAKGDLQAAVPLDSTTTNTKIKLSAGSDQYESDNLNNLMGYDGELATLTIPLYYVYTDPGVYHVNNPSNPFSIGSGDDNIGCGHLGWPCERIRYAIDKQSLDEDIRKIGIISGYIQSTSINVGLSDKPILIQRSIDLTSGYSNILIDTSGSFVITDEVTFQDLNFIDQG</sequence>
<dbReference type="AlphaFoldDB" id="A0A5J4PJC9"/>
<name>A0A5J4PJC9_9EUKA</name>
<feature type="non-terminal residue" evidence="1">
    <location>
        <position position="1"/>
    </location>
</feature>
<proteinExistence type="predicted"/>
<feature type="non-terminal residue" evidence="1">
    <location>
        <position position="169"/>
    </location>
</feature>
<reference evidence="1 2" key="1">
    <citation type="submission" date="2019-03" db="EMBL/GenBank/DDBJ databases">
        <title>Single cell metagenomics reveals metabolic interactions within the superorganism composed of flagellate Streblomastix strix and complex community of Bacteroidetes bacteria on its surface.</title>
        <authorList>
            <person name="Treitli S.C."/>
            <person name="Kolisko M."/>
            <person name="Husnik F."/>
            <person name="Keeling P."/>
            <person name="Hampl V."/>
        </authorList>
    </citation>
    <scope>NUCLEOTIDE SEQUENCE [LARGE SCALE GENOMIC DNA]</scope>
    <source>
        <strain evidence="1">ST1C</strain>
    </source>
</reference>
<organism evidence="1 2">
    <name type="scientific">Streblomastix strix</name>
    <dbReference type="NCBI Taxonomy" id="222440"/>
    <lineage>
        <taxon>Eukaryota</taxon>
        <taxon>Metamonada</taxon>
        <taxon>Preaxostyla</taxon>
        <taxon>Oxymonadida</taxon>
        <taxon>Streblomastigidae</taxon>
        <taxon>Streblomastix</taxon>
    </lineage>
</organism>
<protein>
    <submittedName>
        <fullName evidence="1">Uncharacterized protein</fullName>
    </submittedName>
</protein>
<evidence type="ECO:0000313" key="1">
    <source>
        <dbReference type="EMBL" id="KAA6308938.1"/>
    </source>
</evidence>
<evidence type="ECO:0000313" key="2">
    <source>
        <dbReference type="Proteomes" id="UP000324800"/>
    </source>
</evidence>
<gene>
    <name evidence="1" type="ORF">EZS28_056596</name>
</gene>
<comment type="caution">
    <text evidence="1">The sequence shown here is derived from an EMBL/GenBank/DDBJ whole genome shotgun (WGS) entry which is preliminary data.</text>
</comment>
<dbReference type="Proteomes" id="UP000324800">
    <property type="component" value="Unassembled WGS sequence"/>
</dbReference>